<protein>
    <submittedName>
        <fullName evidence="5">LacI family DNA-binding transcriptional regulator</fullName>
    </submittedName>
</protein>
<dbReference type="EMBL" id="BAABDD010000044">
    <property type="protein sequence ID" value="GAA3764917.1"/>
    <property type="molecule type" value="Genomic_DNA"/>
</dbReference>
<comment type="caution">
    <text evidence="5">The sequence shown here is derived from an EMBL/GenBank/DDBJ whole genome shotgun (WGS) entry which is preliminary data.</text>
</comment>
<proteinExistence type="predicted"/>
<evidence type="ECO:0000256" key="3">
    <source>
        <dbReference type="ARBA" id="ARBA00023163"/>
    </source>
</evidence>
<keyword evidence="3" id="KW-0804">Transcription</keyword>
<dbReference type="Gene3D" id="3.40.50.2300">
    <property type="match status" value="2"/>
</dbReference>
<dbReference type="PANTHER" id="PTHR30146">
    <property type="entry name" value="LACI-RELATED TRANSCRIPTIONAL REPRESSOR"/>
    <property type="match status" value="1"/>
</dbReference>
<evidence type="ECO:0000256" key="2">
    <source>
        <dbReference type="ARBA" id="ARBA00023125"/>
    </source>
</evidence>
<dbReference type="Proteomes" id="UP001500908">
    <property type="component" value="Unassembled WGS sequence"/>
</dbReference>
<dbReference type="SUPFAM" id="SSF47413">
    <property type="entry name" value="lambda repressor-like DNA-binding domains"/>
    <property type="match status" value="1"/>
</dbReference>
<keyword evidence="6" id="KW-1185">Reference proteome</keyword>
<evidence type="ECO:0000313" key="6">
    <source>
        <dbReference type="Proteomes" id="UP001500908"/>
    </source>
</evidence>
<evidence type="ECO:0000259" key="4">
    <source>
        <dbReference type="PROSITE" id="PS50932"/>
    </source>
</evidence>
<dbReference type="InterPro" id="IPR028082">
    <property type="entry name" value="Peripla_BP_I"/>
</dbReference>
<dbReference type="InterPro" id="IPR000843">
    <property type="entry name" value="HTH_LacI"/>
</dbReference>
<dbReference type="Gene3D" id="1.10.260.40">
    <property type="entry name" value="lambda repressor-like DNA-binding domains"/>
    <property type="match status" value="1"/>
</dbReference>
<dbReference type="InterPro" id="IPR010982">
    <property type="entry name" value="Lambda_DNA-bd_dom_sf"/>
</dbReference>
<gene>
    <name evidence="5" type="ORF">GCM10022402_47780</name>
</gene>
<reference evidence="6" key="1">
    <citation type="journal article" date="2019" name="Int. J. Syst. Evol. Microbiol.">
        <title>The Global Catalogue of Microorganisms (GCM) 10K type strain sequencing project: providing services to taxonomists for standard genome sequencing and annotation.</title>
        <authorList>
            <consortium name="The Broad Institute Genomics Platform"/>
            <consortium name="The Broad Institute Genome Sequencing Center for Infectious Disease"/>
            <person name="Wu L."/>
            <person name="Ma J."/>
        </authorList>
    </citation>
    <scope>NUCLEOTIDE SEQUENCE [LARGE SCALE GENOMIC DNA]</scope>
    <source>
        <strain evidence="6">JCM 17137</strain>
    </source>
</reference>
<organism evidence="5 6">
    <name type="scientific">Salinactinospora qingdaonensis</name>
    <dbReference type="NCBI Taxonomy" id="702744"/>
    <lineage>
        <taxon>Bacteria</taxon>
        <taxon>Bacillati</taxon>
        <taxon>Actinomycetota</taxon>
        <taxon>Actinomycetes</taxon>
        <taxon>Streptosporangiales</taxon>
        <taxon>Nocardiopsidaceae</taxon>
        <taxon>Salinactinospora</taxon>
    </lineage>
</organism>
<evidence type="ECO:0000313" key="5">
    <source>
        <dbReference type="EMBL" id="GAA3764917.1"/>
    </source>
</evidence>
<dbReference type="SMART" id="SM00354">
    <property type="entry name" value="HTH_LACI"/>
    <property type="match status" value="1"/>
</dbReference>
<feature type="domain" description="HTH lacI-type" evidence="4">
    <location>
        <begin position="6"/>
        <end position="60"/>
    </location>
</feature>
<evidence type="ECO:0000256" key="1">
    <source>
        <dbReference type="ARBA" id="ARBA00023015"/>
    </source>
</evidence>
<dbReference type="PANTHER" id="PTHR30146:SF153">
    <property type="entry name" value="LACTOSE OPERON REPRESSOR"/>
    <property type="match status" value="1"/>
</dbReference>
<dbReference type="Pfam" id="PF13377">
    <property type="entry name" value="Peripla_BP_3"/>
    <property type="match status" value="1"/>
</dbReference>
<dbReference type="Pfam" id="PF00356">
    <property type="entry name" value="LacI"/>
    <property type="match status" value="1"/>
</dbReference>
<dbReference type="SUPFAM" id="SSF53822">
    <property type="entry name" value="Periplasmic binding protein-like I"/>
    <property type="match status" value="1"/>
</dbReference>
<dbReference type="InterPro" id="IPR046335">
    <property type="entry name" value="LacI/GalR-like_sensor"/>
</dbReference>
<keyword evidence="2 5" id="KW-0238">DNA-binding</keyword>
<dbReference type="PROSITE" id="PS50932">
    <property type="entry name" value="HTH_LACI_2"/>
    <property type="match status" value="1"/>
</dbReference>
<dbReference type="CDD" id="cd01392">
    <property type="entry name" value="HTH_LacI"/>
    <property type="match status" value="1"/>
</dbReference>
<keyword evidence="1" id="KW-0805">Transcription regulation</keyword>
<accession>A0ABP7GG57</accession>
<dbReference type="GO" id="GO:0003677">
    <property type="term" value="F:DNA binding"/>
    <property type="evidence" value="ECO:0007669"/>
    <property type="project" value="UniProtKB-KW"/>
</dbReference>
<name>A0ABP7GG57_9ACTN</name>
<sequence length="338" mass="37091">MTEQRRTLAQIAEEAGVSVPTVSKVLNGHLDVAVDTRRQVERLLEHHRYTPRKSRAQRKVGLIDLVFVDLGSPWAMEILAGVEESAHEAGFGTVVSAVHDRRGNRSTRKWLDNVRARDSDGVVLVLSGLSPTQQAQLDLLRIPVILIDPVGVPQGDVPAVGATNWSGGLNATEHLIEKGHRRIATISGPKHLLCSRARVDGYRSAMSSAGLEVPHDYVRYGDFLSPSGYTQAQALLDLPEPPTAIFAGSDLMALGVYEALFERGLRVPEDISVVGFDDLPETQWARPPLTTVRQPLEEMAQIASRMLFRLIRGEELESTRMELATSFVERSSTAAPPE</sequence>
<dbReference type="CDD" id="cd06296">
    <property type="entry name" value="PBP1_CatR-like"/>
    <property type="match status" value="1"/>
</dbReference>